<evidence type="ECO:0000256" key="1">
    <source>
        <dbReference type="SAM" id="Phobius"/>
    </source>
</evidence>
<evidence type="ECO:0008006" key="4">
    <source>
        <dbReference type="Google" id="ProtNLM"/>
    </source>
</evidence>
<protein>
    <recommendedName>
        <fullName evidence="4">DUF2335 domain-containing protein</fullName>
    </recommendedName>
</protein>
<accession>A0A437N422</accession>
<gene>
    <name evidence="2" type="ORF">EOE18_10945</name>
</gene>
<dbReference type="RefSeq" id="WP_127709388.1">
    <property type="nucleotide sequence ID" value="NZ_SACO01000007.1"/>
</dbReference>
<dbReference type="AlphaFoldDB" id="A0A437N422"/>
<dbReference type="OrthoDB" id="7506935at2"/>
<keyword evidence="1" id="KW-0472">Membrane</keyword>
<evidence type="ECO:0000313" key="2">
    <source>
        <dbReference type="EMBL" id="RVU04668.1"/>
    </source>
</evidence>
<feature type="transmembrane region" description="Helical" evidence="1">
    <location>
        <begin position="57"/>
        <end position="81"/>
    </location>
</feature>
<evidence type="ECO:0000313" key="3">
    <source>
        <dbReference type="Proteomes" id="UP000282837"/>
    </source>
</evidence>
<reference evidence="2 3" key="1">
    <citation type="submission" date="2019-01" db="EMBL/GenBank/DDBJ databases">
        <authorList>
            <person name="Chen W.-M."/>
        </authorList>
    </citation>
    <scope>NUCLEOTIDE SEQUENCE [LARGE SCALE GENOMIC DNA]</scope>
    <source>
        <strain evidence="2 3">FSY-9</strain>
    </source>
</reference>
<keyword evidence="1" id="KW-0812">Transmembrane</keyword>
<name>A0A437N422_9SPHN</name>
<dbReference type="EMBL" id="SACO01000007">
    <property type="protein sequence ID" value="RVU04668.1"/>
    <property type="molecule type" value="Genomic_DNA"/>
</dbReference>
<proteinExistence type="predicted"/>
<keyword evidence="3" id="KW-1185">Reference proteome</keyword>
<organism evidence="2 3">
    <name type="scientific">Novosphingobium umbonatum</name>
    <dbReference type="NCBI Taxonomy" id="1908524"/>
    <lineage>
        <taxon>Bacteria</taxon>
        <taxon>Pseudomonadati</taxon>
        <taxon>Pseudomonadota</taxon>
        <taxon>Alphaproteobacteria</taxon>
        <taxon>Sphingomonadales</taxon>
        <taxon>Sphingomonadaceae</taxon>
        <taxon>Novosphingobium</taxon>
    </lineage>
</organism>
<dbReference type="Proteomes" id="UP000282837">
    <property type="component" value="Unassembled WGS sequence"/>
</dbReference>
<sequence length="133" mass="14832">MNDNQLPPIADARLLAAMKAVNPPIEKLMADRLALRQEMMRTKDELERVRHHLLPRYIGIVKAIALGAATLALIALALALFKGLFEVKTTATLFASLLLPVWIVDQAERKFGRWIVRRDGRAEYVDGDGSEGL</sequence>
<keyword evidence="1" id="KW-1133">Transmembrane helix</keyword>
<comment type="caution">
    <text evidence="2">The sequence shown here is derived from an EMBL/GenBank/DDBJ whole genome shotgun (WGS) entry which is preliminary data.</text>
</comment>